<dbReference type="Pfam" id="PF08613">
    <property type="entry name" value="Cyclin"/>
    <property type="match status" value="1"/>
</dbReference>
<reference evidence="1 2" key="1">
    <citation type="submission" date="2023-04" db="EMBL/GenBank/DDBJ databases">
        <title>Genome of Basidiobolus ranarum AG-B5.</title>
        <authorList>
            <person name="Stajich J.E."/>
            <person name="Carter-House D."/>
            <person name="Gryganskyi A."/>
        </authorList>
    </citation>
    <scope>NUCLEOTIDE SEQUENCE [LARGE SCALE GENOMIC DNA]</scope>
    <source>
        <strain evidence="1 2">AG-B5</strain>
    </source>
</reference>
<accession>A0ABR2WY49</accession>
<dbReference type="Proteomes" id="UP001479436">
    <property type="component" value="Unassembled WGS sequence"/>
</dbReference>
<evidence type="ECO:0000313" key="2">
    <source>
        <dbReference type="Proteomes" id="UP001479436"/>
    </source>
</evidence>
<dbReference type="PANTHER" id="PTHR15615:SF108">
    <property type="entry name" value="PROTEIN CNPPD1"/>
    <property type="match status" value="1"/>
</dbReference>
<dbReference type="InterPro" id="IPR036915">
    <property type="entry name" value="Cyclin-like_sf"/>
</dbReference>
<protein>
    <submittedName>
        <fullName evidence="1">Cyclin-like protein interacting with PHO85</fullName>
    </submittedName>
</protein>
<sequence length="255" mass="28714">MIEFDFLNYPVKRTICSVSQMLVSMIQINDAYGPHIATCFHSQAIPKTDVLNRVIQATRTTAIPFVINSHTLHQLLITSIVVASKYTSDIYFTNSRYAQVAGISGKELNELEMEFLFLLQFDLMVHPLDLKQFANHLLNFPVAPLSGLRIMTPPPESVNEDCVVDENDSFSRAVDSCHSRGSSDTDEKQKDDHIHSDLASIEQIQVIDPGLLEAIFNPQNQVSCEKQREFLVLLSRCSRKILLEKGKSAILNLVH</sequence>
<keyword evidence="2" id="KW-1185">Reference proteome</keyword>
<comment type="caution">
    <text evidence="1">The sequence shown here is derived from an EMBL/GenBank/DDBJ whole genome shotgun (WGS) entry which is preliminary data.</text>
</comment>
<dbReference type="PANTHER" id="PTHR15615">
    <property type="match status" value="1"/>
</dbReference>
<dbReference type="Gene3D" id="1.10.472.10">
    <property type="entry name" value="Cyclin-like"/>
    <property type="match status" value="1"/>
</dbReference>
<evidence type="ECO:0000313" key="1">
    <source>
        <dbReference type="EMBL" id="KAK9766412.1"/>
    </source>
</evidence>
<dbReference type="InterPro" id="IPR013922">
    <property type="entry name" value="Cyclin_PHO80-like"/>
</dbReference>
<name>A0ABR2WY49_9FUNG</name>
<dbReference type="SUPFAM" id="SSF47954">
    <property type="entry name" value="Cyclin-like"/>
    <property type="match status" value="1"/>
</dbReference>
<gene>
    <name evidence="1" type="primary">PCL7_3</name>
    <name evidence="1" type="ORF">K7432_004524</name>
</gene>
<proteinExistence type="predicted"/>
<dbReference type="EMBL" id="JASJQH010000157">
    <property type="protein sequence ID" value="KAK9766412.1"/>
    <property type="molecule type" value="Genomic_DNA"/>
</dbReference>
<organism evidence="1 2">
    <name type="scientific">Basidiobolus ranarum</name>
    <dbReference type="NCBI Taxonomy" id="34480"/>
    <lineage>
        <taxon>Eukaryota</taxon>
        <taxon>Fungi</taxon>
        <taxon>Fungi incertae sedis</taxon>
        <taxon>Zoopagomycota</taxon>
        <taxon>Entomophthoromycotina</taxon>
        <taxon>Basidiobolomycetes</taxon>
        <taxon>Basidiobolales</taxon>
        <taxon>Basidiobolaceae</taxon>
        <taxon>Basidiobolus</taxon>
    </lineage>
</organism>